<dbReference type="PANTHER" id="PTHR14388:SF6">
    <property type="entry name" value="SH2 DOMAIN-CONTAINING PROTEIN 7"/>
    <property type="match status" value="1"/>
</dbReference>
<dbReference type="OMA" id="KSPCIRT"/>
<evidence type="ECO:0000259" key="4">
    <source>
        <dbReference type="PROSITE" id="PS50001"/>
    </source>
</evidence>
<dbReference type="GO" id="GO:0005737">
    <property type="term" value="C:cytoplasm"/>
    <property type="evidence" value="ECO:0007669"/>
    <property type="project" value="TreeGrafter"/>
</dbReference>
<dbReference type="KEGG" id="kmr:108229999"/>
<dbReference type="Ensembl" id="ENSKMAT00000025037.1">
    <property type="protein sequence ID" value="ENSKMAP00000024727.1"/>
    <property type="gene ID" value="ENSKMAG00000018333.1"/>
</dbReference>
<dbReference type="Pfam" id="PF00017">
    <property type="entry name" value="SH2"/>
    <property type="match status" value="1"/>
</dbReference>
<feature type="region of interest" description="Disordered" evidence="3">
    <location>
        <begin position="325"/>
        <end position="433"/>
    </location>
</feature>
<dbReference type="FunFam" id="3.30.505.10:FF:000059">
    <property type="entry name" value="hematopoietic SH2 domain-containing protein"/>
    <property type="match status" value="1"/>
</dbReference>
<evidence type="ECO:0000256" key="2">
    <source>
        <dbReference type="PROSITE-ProRule" id="PRU00191"/>
    </source>
</evidence>
<dbReference type="PRINTS" id="PR00401">
    <property type="entry name" value="SH2DOMAIN"/>
</dbReference>
<feature type="compositionally biased region" description="Low complexity" evidence="3">
    <location>
        <begin position="375"/>
        <end position="393"/>
    </location>
</feature>
<evidence type="ECO:0000313" key="6">
    <source>
        <dbReference type="Proteomes" id="UP000264800"/>
    </source>
</evidence>
<keyword evidence="6" id="KW-1185">Reference proteome</keyword>
<dbReference type="RefSeq" id="XP_017261238.2">
    <property type="nucleotide sequence ID" value="XM_017405749.3"/>
</dbReference>
<organism evidence="5 6">
    <name type="scientific">Kryptolebias marmoratus</name>
    <name type="common">Mangrove killifish</name>
    <name type="synonym">Rivulus marmoratus</name>
    <dbReference type="NCBI Taxonomy" id="37003"/>
    <lineage>
        <taxon>Eukaryota</taxon>
        <taxon>Metazoa</taxon>
        <taxon>Chordata</taxon>
        <taxon>Craniata</taxon>
        <taxon>Vertebrata</taxon>
        <taxon>Euteleostomi</taxon>
        <taxon>Actinopterygii</taxon>
        <taxon>Neopterygii</taxon>
        <taxon>Teleostei</taxon>
        <taxon>Neoteleostei</taxon>
        <taxon>Acanthomorphata</taxon>
        <taxon>Ovalentaria</taxon>
        <taxon>Atherinomorphae</taxon>
        <taxon>Cyprinodontiformes</taxon>
        <taxon>Rivulidae</taxon>
        <taxon>Kryptolebias</taxon>
    </lineage>
</organism>
<accession>A0A3Q3GMF4</accession>
<dbReference type="InterPro" id="IPR000980">
    <property type="entry name" value="SH2"/>
</dbReference>
<reference evidence="5" key="1">
    <citation type="submission" date="2025-08" db="UniProtKB">
        <authorList>
            <consortium name="Ensembl"/>
        </authorList>
    </citation>
    <scope>IDENTIFICATION</scope>
</reference>
<dbReference type="AlphaFoldDB" id="A0A3Q3GMF4"/>
<proteinExistence type="predicted"/>
<dbReference type="SUPFAM" id="SSF55550">
    <property type="entry name" value="SH2 domain"/>
    <property type="match status" value="1"/>
</dbReference>
<feature type="region of interest" description="Disordered" evidence="3">
    <location>
        <begin position="474"/>
        <end position="514"/>
    </location>
</feature>
<dbReference type="GeneID" id="108229999"/>
<dbReference type="InterPro" id="IPR036860">
    <property type="entry name" value="SH2_dom_sf"/>
</dbReference>
<keyword evidence="1 2" id="KW-0727">SH2 domain</keyword>
<dbReference type="PROSITE" id="PS50001">
    <property type="entry name" value="SH2"/>
    <property type="match status" value="1"/>
</dbReference>
<evidence type="ECO:0000313" key="5">
    <source>
        <dbReference type="Ensembl" id="ENSKMAP00000024727.1"/>
    </source>
</evidence>
<feature type="compositionally biased region" description="Basic and acidic residues" evidence="3">
    <location>
        <begin position="483"/>
        <end position="495"/>
    </location>
</feature>
<evidence type="ECO:0000256" key="1">
    <source>
        <dbReference type="ARBA" id="ARBA00022999"/>
    </source>
</evidence>
<protein>
    <submittedName>
        <fullName evidence="5">SH2 domain-containing protein 7-like</fullName>
    </submittedName>
</protein>
<reference evidence="5" key="2">
    <citation type="submission" date="2025-09" db="UniProtKB">
        <authorList>
            <consortium name="Ensembl"/>
        </authorList>
    </citation>
    <scope>IDENTIFICATION</scope>
</reference>
<dbReference type="PANTHER" id="PTHR14388">
    <property type="entry name" value="T CELL-SPECIFIC ADAPTER PROTEIN TSAD"/>
    <property type="match status" value="1"/>
</dbReference>
<name>A0A3Q3GMF4_KRYMA</name>
<dbReference type="Gene3D" id="3.30.505.10">
    <property type="entry name" value="SH2 domain"/>
    <property type="match status" value="1"/>
</dbReference>
<feature type="domain" description="SH2" evidence="4">
    <location>
        <begin position="148"/>
        <end position="239"/>
    </location>
</feature>
<dbReference type="OrthoDB" id="6108017at2759"/>
<dbReference type="Proteomes" id="UP000264800">
    <property type="component" value="Unplaced"/>
</dbReference>
<dbReference type="SMART" id="SM00252">
    <property type="entry name" value="SH2"/>
    <property type="match status" value="1"/>
</dbReference>
<feature type="region of interest" description="Disordered" evidence="3">
    <location>
        <begin position="263"/>
        <end position="310"/>
    </location>
</feature>
<sequence length="532" mass="60515">MCVTVNVICLYLPVGSQLKHFQLEIRDDAKRRVSMFSTMTPGSNHTVVITRAGLESDCCMSCRQQKARSENICYFSHSRQKDPHHPKSPRFRTHVKLCFKDRVRMERREPTGEPNDEETKGKLRELASKWFIDTQVPLIVNNGLFPSWFMGFISRKDAENLLKEKELGCYLIRLSDKAIGYILSYKGRDRCRHFVISQSETGQFVVCGDTERHSTLLELIEYYKMSPIEPFEEYLTTPCFRDYSEGLYDIIQVSPKDKPEVVLRAAKKQQKQQNNSSSDHRPTRQPKSNKTEEEVPPLPRRSRQLDTGTFTEEHGSVVYAQLKKHTVKENQRAQHVSQDNLPLANQRKAERSTAKEQNNGRCSPPSGPESIYSELNPLDSKSKSLPLLDSSSNTQQSYRLSVPPDTPPRLSPKPVRQAAGCAPQPKGSQSLDGMSDSAIYHLAGAASFNNQSSLAEQQADSLYAEVGLESPAVNQDGTYELLPAHEEPAKPDRPRPNGSHEPVDDNKRKYHNSSWGIKNDKWKWLFPEARRK</sequence>
<dbReference type="GeneTree" id="ENSGT00940000160977"/>
<evidence type="ECO:0000256" key="3">
    <source>
        <dbReference type="SAM" id="MobiDB-lite"/>
    </source>
</evidence>